<dbReference type="Proteomes" id="UP001162480">
    <property type="component" value="Chromosome 2"/>
</dbReference>
<organism evidence="1 2">
    <name type="scientific">Octopus vulgaris</name>
    <name type="common">Common octopus</name>
    <dbReference type="NCBI Taxonomy" id="6645"/>
    <lineage>
        <taxon>Eukaryota</taxon>
        <taxon>Metazoa</taxon>
        <taxon>Spiralia</taxon>
        <taxon>Lophotrochozoa</taxon>
        <taxon>Mollusca</taxon>
        <taxon>Cephalopoda</taxon>
        <taxon>Coleoidea</taxon>
        <taxon>Octopodiformes</taxon>
        <taxon>Octopoda</taxon>
        <taxon>Incirrata</taxon>
        <taxon>Octopodidae</taxon>
        <taxon>Octopus</taxon>
    </lineage>
</organism>
<gene>
    <name evidence="1" type="ORF">OCTVUL_1B000349</name>
</gene>
<protein>
    <submittedName>
        <fullName evidence="1">Uncharacterized protein</fullName>
    </submittedName>
</protein>
<dbReference type="AlphaFoldDB" id="A0AA36EXZ3"/>
<evidence type="ECO:0000313" key="2">
    <source>
        <dbReference type="Proteomes" id="UP001162480"/>
    </source>
</evidence>
<evidence type="ECO:0000313" key="1">
    <source>
        <dbReference type="EMBL" id="CAI9717202.1"/>
    </source>
</evidence>
<reference evidence="1" key="1">
    <citation type="submission" date="2023-08" db="EMBL/GenBank/DDBJ databases">
        <authorList>
            <person name="Alioto T."/>
            <person name="Alioto T."/>
            <person name="Gomez Garrido J."/>
        </authorList>
    </citation>
    <scope>NUCLEOTIDE SEQUENCE</scope>
</reference>
<dbReference type="EMBL" id="OX597815">
    <property type="protein sequence ID" value="CAI9717202.1"/>
    <property type="molecule type" value="Genomic_DNA"/>
</dbReference>
<keyword evidence="2" id="KW-1185">Reference proteome</keyword>
<proteinExistence type="predicted"/>
<accession>A0AA36EXZ3</accession>
<sequence>MFLFSGILIGKNPTIIVLRAMDGAGSCGVSRGCGDSGDSDSVGEDTDDGSVLAIAMTIIKRERENLDVRRVKDAFV</sequence>
<name>A0AA36EXZ3_OCTVU</name>